<reference evidence="9 10" key="1">
    <citation type="submission" date="2020-07" db="EMBL/GenBank/DDBJ databases">
        <title>Sequencing the genomes of 1000 actinobacteria strains.</title>
        <authorList>
            <person name="Klenk H.-P."/>
        </authorList>
    </citation>
    <scope>NUCLEOTIDE SEQUENCE [LARGE SCALE GENOMIC DNA]</scope>
    <source>
        <strain evidence="9 10">DSM 45975</strain>
    </source>
</reference>
<dbReference type="PIRSF" id="PIRSF500125">
    <property type="entry name" value="4_HPA_large"/>
    <property type="match status" value="1"/>
</dbReference>
<sequence length="524" mass="59829">MTQQEERTSNPAVAPEAQQRPMTGDEYIESLRDGRELWLYGERVDDVTTHPAFRNPVRMTARLYDALHDPDKQDVLTTPTDTGNNGFTHPFFRAPHSAEDMVADRDAIAEWARMSYGWMGRSPDYKASFLGTLGANADFYEPFSDNARRWYRESQEKCLYWNHAIINPPVDRHRDPEDVKDVFMHVHEERDDGLIVSGAKVVATGSALTHFNFLGHYALPIKEREFALVCTVPMNAPGMKLICRHSYSMQSEVMGSPFDNPLSSRMDENDTIFILDRVKIPWENVFIYGDTEKASTFMPNSGFLPRFTFQGVTRLAVKLDFIAGLLMKGVEATGTKDFRGIQTRVGEVLAWRNMFWGLTDAMAKTPEAWKNGTVLPNVDYGMAYRWFMTQGYPRIKEIIHKDLGSSLIYLNSHARDFKQPEISPYLNQYVRGSNGYEAVDRVKLMKLIWDAIGSEFGSRHELYEVNYSGNHEGVRAEMLFAHQNSGKADEMKGFAEQCMAEYDLDGWTAPDLFNPDDVNIHGKR</sequence>
<dbReference type="SUPFAM" id="SSF47203">
    <property type="entry name" value="Acyl-CoA dehydrogenase C-terminal domain-like"/>
    <property type="match status" value="1"/>
</dbReference>
<accession>A0A839DRB2</accession>
<dbReference type="Pfam" id="PF03241">
    <property type="entry name" value="HpaB"/>
    <property type="match status" value="1"/>
</dbReference>
<dbReference type="EMBL" id="JACGWZ010000001">
    <property type="protein sequence ID" value="MBA8824054.1"/>
    <property type="molecule type" value="Genomic_DNA"/>
</dbReference>
<feature type="region of interest" description="Disordered" evidence="6">
    <location>
        <begin position="1"/>
        <end position="24"/>
    </location>
</feature>
<evidence type="ECO:0000313" key="10">
    <source>
        <dbReference type="Proteomes" id="UP000569329"/>
    </source>
</evidence>
<evidence type="ECO:0000256" key="5">
    <source>
        <dbReference type="PIRSR" id="PIRSR000331-2"/>
    </source>
</evidence>
<evidence type="ECO:0000259" key="8">
    <source>
        <dbReference type="Pfam" id="PF11794"/>
    </source>
</evidence>
<dbReference type="EC" id="1.14.14.9" evidence="9"/>
<dbReference type="RefSeq" id="WP_182543221.1">
    <property type="nucleotide sequence ID" value="NZ_JACGWZ010000001.1"/>
</dbReference>
<evidence type="ECO:0000256" key="3">
    <source>
        <dbReference type="ARBA" id="ARBA00023002"/>
    </source>
</evidence>
<comment type="similarity">
    <text evidence="4">Belongs to the FADH(2)-utilizing monooxygenase family.</text>
</comment>
<feature type="binding site" evidence="5">
    <location>
        <begin position="163"/>
        <end position="165"/>
    </location>
    <ligand>
        <name>FAD</name>
        <dbReference type="ChEBI" id="CHEBI:57692"/>
    </ligand>
</feature>
<dbReference type="GO" id="GO:0016627">
    <property type="term" value="F:oxidoreductase activity, acting on the CH-CH group of donors"/>
    <property type="evidence" value="ECO:0007669"/>
    <property type="project" value="InterPro"/>
</dbReference>
<keyword evidence="9" id="KW-0503">Monooxygenase</keyword>
<dbReference type="InterPro" id="IPR036250">
    <property type="entry name" value="AcylCo_DH-like_C"/>
</dbReference>
<dbReference type="InterPro" id="IPR024674">
    <property type="entry name" value="HpaB/PvcC/4-BUDH_N"/>
</dbReference>
<dbReference type="InterPro" id="IPR004925">
    <property type="entry name" value="HpaB/PvcC/4-BUDH"/>
</dbReference>
<evidence type="ECO:0000256" key="4">
    <source>
        <dbReference type="ARBA" id="ARBA00061227"/>
    </source>
</evidence>
<keyword evidence="10" id="KW-1185">Reference proteome</keyword>
<dbReference type="FunFam" id="2.40.110.10:FF:000026">
    <property type="entry name" value="4-hydroxyphenylacetate 3-monooxygenase oxygenase component"/>
    <property type="match status" value="1"/>
</dbReference>
<comment type="caution">
    <text evidence="9">The sequence shown here is derived from an EMBL/GenBank/DDBJ whole genome shotgun (WGS) entry which is preliminary data.</text>
</comment>
<dbReference type="Pfam" id="PF11794">
    <property type="entry name" value="HpaB_N"/>
    <property type="match status" value="1"/>
</dbReference>
<proteinExistence type="inferred from homology"/>
<keyword evidence="1" id="KW-0285">Flavoprotein</keyword>
<name>A0A839DRB2_9PSEU</name>
<dbReference type="InterPro" id="IPR024677">
    <property type="entry name" value="HpaB/PvcC"/>
</dbReference>
<organism evidence="9 10">
    <name type="scientific">Halosaccharopolyspora lacisalsi</name>
    <dbReference type="NCBI Taxonomy" id="1000566"/>
    <lineage>
        <taxon>Bacteria</taxon>
        <taxon>Bacillati</taxon>
        <taxon>Actinomycetota</taxon>
        <taxon>Actinomycetes</taxon>
        <taxon>Pseudonocardiales</taxon>
        <taxon>Pseudonocardiaceae</taxon>
        <taxon>Halosaccharopolyspora</taxon>
    </lineage>
</organism>
<dbReference type="SUPFAM" id="SSF56645">
    <property type="entry name" value="Acyl-CoA dehydrogenase NM domain-like"/>
    <property type="match status" value="1"/>
</dbReference>
<evidence type="ECO:0000256" key="1">
    <source>
        <dbReference type="ARBA" id="ARBA00022630"/>
    </source>
</evidence>
<dbReference type="GO" id="GO:0052881">
    <property type="term" value="F:4-hydroxyphenylacetate 3-monooxygenase activity"/>
    <property type="evidence" value="ECO:0007669"/>
    <property type="project" value="UniProtKB-EC"/>
</dbReference>
<dbReference type="PANTHER" id="PTHR36117">
    <property type="entry name" value="4-HYDROXYPHENYLACETATE 3-MONOOXYGENASE-RELATED"/>
    <property type="match status" value="1"/>
</dbReference>
<evidence type="ECO:0000256" key="6">
    <source>
        <dbReference type="SAM" id="MobiDB-lite"/>
    </source>
</evidence>
<evidence type="ECO:0000313" key="9">
    <source>
        <dbReference type="EMBL" id="MBA8824054.1"/>
    </source>
</evidence>
<dbReference type="FunFam" id="1.10.3140.10:FF:000001">
    <property type="entry name" value="4-hydroxyphenylacetate 3-monooxygenase oxygenase component"/>
    <property type="match status" value="1"/>
</dbReference>
<dbReference type="InterPro" id="IPR009100">
    <property type="entry name" value="AcylCoA_DH/oxidase_NM_dom_sf"/>
</dbReference>
<dbReference type="Gene3D" id="1.20.140.10">
    <property type="entry name" value="Butyryl-CoA Dehydrogenase, subunit A, domain 3"/>
    <property type="match status" value="1"/>
</dbReference>
<protein>
    <submittedName>
        <fullName evidence="9">4-hydroxyphenylacetate 3-monooxygenase</fullName>
        <ecNumber evidence="9">1.14.14.9</ecNumber>
    </submittedName>
</protein>
<feature type="binding site" evidence="5">
    <location>
        <position position="204"/>
    </location>
    <ligand>
        <name>FAD</name>
        <dbReference type="ChEBI" id="CHEBI:57692"/>
    </ligand>
</feature>
<dbReference type="PANTHER" id="PTHR36117:SF3">
    <property type="entry name" value="4-HYDROXYPHENYLACETATE 3-MONOOXYGENASE-RELATED"/>
    <property type="match status" value="1"/>
</dbReference>
<dbReference type="InterPro" id="IPR024719">
    <property type="entry name" value="HpaB/PvcC/4-BUDH_C"/>
</dbReference>
<evidence type="ECO:0000256" key="2">
    <source>
        <dbReference type="ARBA" id="ARBA00022827"/>
    </source>
</evidence>
<feature type="domain" description="HpaB/PvcC/4-BUDH N-terminal" evidence="8">
    <location>
        <begin position="23"/>
        <end position="287"/>
    </location>
</feature>
<dbReference type="PIRSF" id="PIRSF000331">
    <property type="entry name" value="HpaA_HpaB"/>
    <property type="match status" value="1"/>
</dbReference>
<dbReference type="Proteomes" id="UP000569329">
    <property type="component" value="Unassembled WGS sequence"/>
</dbReference>
<keyword evidence="3 9" id="KW-0560">Oxidoreductase</keyword>
<dbReference type="InterPro" id="IPR046373">
    <property type="entry name" value="Acyl-CoA_Oxase/DH_mid-dom_sf"/>
</dbReference>
<dbReference type="Gene3D" id="1.10.3140.10">
    <property type="entry name" value="4-hydroxybutyryl-coa dehydratase, domain 1"/>
    <property type="match status" value="1"/>
</dbReference>
<keyword evidence="2 5" id="KW-0274">FAD</keyword>
<dbReference type="Gene3D" id="2.40.110.10">
    <property type="entry name" value="Butyryl-CoA Dehydrogenase, subunit A, domain 2"/>
    <property type="match status" value="1"/>
</dbReference>
<dbReference type="AlphaFoldDB" id="A0A839DRB2"/>
<dbReference type="FunFam" id="1.20.140.10:FF:000044">
    <property type="entry name" value="4-hydroxyphenylacetate 3-monooxygenase oxygenase component"/>
    <property type="match status" value="1"/>
</dbReference>
<evidence type="ECO:0000259" key="7">
    <source>
        <dbReference type="Pfam" id="PF03241"/>
    </source>
</evidence>
<feature type="domain" description="HpaB/PvcC/4-BUDH C-terminal" evidence="7">
    <location>
        <begin position="295"/>
        <end position="495"/>
    </location>
</feature>
<gene>
    <name evidence="9" type="ORF">FHX42_001383</name>
</gene>